<dbReference type="EMBL" id="JAURUR010000011">
    <property type="protein sequence ID" value="MDP9765435.1"/>
    <property type="molecule type" value="Genomic_DNA"/>
</dbReference>
<proteinExistence type="predicted"/>
<keyword evidence="2" id="KW-1185">Reference proteome</keyword>
<evidence type="ECO:0000313" key="2">
    <source>
        <dbReference type="Proteomes" id="UP001232163"/>
    </source>
</evidence>
<reference evidence="1 2" key="1">
    <citation type="submission" date="2023-07" db="EMBL/GenBank/DDBJ databases">
        <title>Genomic Encyclopedia of Type Strains, Phase IV (KMG-IV): sequencing the most valuable type-strain genomes for metagenomic binning, comparative biology and taxonomic classification.</title>
        <authorList>
            <person name="Goeker M."/>
        </authorList>
    </citation>
    <scope>NUCLEOTIDE SEQUENCE [LARGE SCALE GENOMIC DNA]</scope>
    <source>
        <strain evidence="1 2">NIO-1023</strain>
    </source>
</reference>
<dbReference type="RefSeq" id="WP_307467462.1">
    <property type="nucleotide sequence ID" value="NZ_JAURUR010000011.1"/>
</dbReference>
<dbReference type="Proteomes" id="UP001232163">
    <property type="component" value="Unassembled WGS sequence"/>
</dbReference>
<name>A0ABT9MFR6_9DEIO</name>
<comment type="caution">
    <text evidence="1">The sequence shown here is derived from an EMBL/GenBank/DDBJ whole genome shotgun (WGS) entry which is preliminary data.</text>
</comment>
<gene>
    <name evidence="1" type="ORF">QO006_002886</name>
</gene>
<evidence type="ECO:0000313" key="1">
    <source>
        <dbReference type="EMBL" id="MDP9765435.1"/>
    </source>
</evidence>
<accession>A0ABT9MFR6</accession>
<sequence length="99" mass="10828">MTLFGDLQVSAELLPATQREHRRVTTELRSWLPDVAVVVVSVTLTARSVTFLDQQGEVLDAGPLPWDLADAAITLFGFGCWALPGTGLKATRFRSAWKS</sequence>
<protein>
    <submittedName>
        <fullName evidence="1">Uncharacterized protein</fullName>
    </submittedName>
</protein>
<organism evidence="1 2">
    <name type="scientific">Deinococcus enclensis</name>
    <dbReference type="NCBI Taxonomy" id="1049582"/>
    <lineage>
        <taxon>Bacteria</taxon>
        <taxon>Thermotogati</taxon>
        <taxon>Deinococcota</taxon>
        <taxon>Deinococci</taxon>
        <taxon>Deinococcales</taxon>
        <taxon>Deinococcaceae</taxon>
        <taxon>Deinococcus</taxon>
    </lineage>
</organism>